<dbReference type="RefSeq" id="WP_124943788.1">
    <property type="nucleotide sequence ID" value="NZ_RHGY01000010.1"/>
</dbReference>
<comment type="caution">
    <text evidence="1">The sequence shown here is derived from an EMBL/GenBank/DDBJ whole genome shotgun (WGS) entry which is preliminary data.</text>
</comment>
<dbReference type="AlphaFoldDB" id="A0A3P2RAH0"/>
<organism evidence="1 2">
    <name type="scientific">Weissella viridescens</name>
    <name type="common">Lactobacillus viridescens</name>
    <dbReference type="NCBI Taxonomy" id="1629"/>
    <lineage>
        <taxon>Bacteria</taxon>
        <taxon>Bacillati</taxon>
        <taxon>Bacillota</taxon>
        <taxon>Bacilli</taxon>
        <taxon>Lactobacillales</taxon>
        <taxon>Lactobacillaceae</taxon>
        <taxon>Weissella</taxon>
    </lineage>
</organism>
<evidence type="ECO:0000313" key="1">
    <source>
        <dbReference type="EMBL" id="RRG17444.1"/>
    </source>
</evidence>
<dbReference type="OrthoDB" id="9954426at2"/>
<proteinExistence type="predicted"/>
<name>A0A3P2RAH0_WEIVI</name>
<accession>A0A3P2RAH0</accession>
<sequence length="62" mass="7177">MNKHNVDKHFKTTFQNKFVSKGRVGRCIREKHVSEIGDLLLVNFGVVSIWCFKRDLVEVGES</sequence>
<gene>
    <name evidence="1" type="ORF">D3P96_07780</name>
</gene>
<dbReference type="Proteomes" id="UP000275836">
    <property type="component" value="Unassembled WGS sequence"/>
</dbReference>
<dbReference type="EMBL" id="RHGY01000010">
    <property type="protein sequence ID" value="RRG17444.1"/>
    <property type="molecule type" value="Genomic_DNA"/>
</dbReference>
<protein>
    <submittedName>
        <fullName evidence="1">Uncharacterized protein</fullName>
    </submittedName>
</protein>
<reference evidence="1 2" key="1">
    <citation type="submission" date="2018-10" db="EMBL/GenBank/DDBJ databases">
        <title>Draft genome sequence of Weissella viridescens UCO-SMC3.</title>
        <authorList>
            <person name="Garcia-Cancino A."/>
            <person name="Espinoza-Monje M."/>
            <person name="Albarracin L."/>
            <person name="Garcia-Castillo V."/>
            <person name="Campos-Martin J."/>
            <person name="Nakano Y."/>
            <person name="Guitierrez-Zamorano C."/>
            <person name="Ikeda-Ohtsubo W."/>
            <person name="Morita H."/>
            <person name="Kitazawa H."/>
            <person name="Villena J."/>
        </authorList>
    </citation>
    <scope>NUCLEOTIDE SEQUENCE [LARGE SCALE GENOMIC DNA]</scope>
    <source>
        <strain evidence="1 2">UCO-SMC3</strain>
    </source>
</reference>
<evidence type="ECO:0000313" key="2">
    <source>
        <dbReference type="Proteomes" id="UP000275836"/>
    </source>
</evidence>